<dbReference type="PANTHER" id="PTHR12463">
    <property type="entry name" value="OXYGENASE-RELATED"/>
    <property type="match status" value="1"/>
</dbReference>
<dbReference type="PANTHER" id="PTHR12463:SF1">
    <property type="entry name" value="2-OXOGLUTARATE AND FE-DEPENDENT OXYGENASE FAMILY PROTEIN"/>
    <property type="match status" value="1"/>
</dbReference>
<accession>A0A561QSM5</accession>
<feature type="domain" description="Fe2OG dioxygenase" evidence="1">
    <location>
        <begin position="89"/>
        <end position="191"/>
    </location>
</feature>
<dbReference type="RefSeq" id="WP_145639041.1">
    <property type="nucleotide sequence ID" value="NZ_VIWP01000004.1"/>
</dbReference>
<dbReference type="Proteomes" id="UP000320653">
    <property type="component" value="Unassembled WGS sequence"/>
</dbReference>
<dbReference type="GO" id="GO:0070988">
    <property type="term" value="P:demethylation"/>
    <property type="evidence" value="ECO:0007669"/>
    <property type="project" value="InterPro"/>
</dbReference>
<dbReference type="InterPro" id="IPR037151">
    <property type="entry name" value="AlkB-like_sf"/>
</dbReference>
<dbReference type="SUPFAM" id="SSF51197">
    <property type="entry name" value="Clavaminate synthase-like"/>
    <property type="match status" value="1"/>
</dbReference>
<dbReference type="EMBL" id="VIWP01000004">
    <property type="protein sequence ID" value="TWF53319.1"/>
    <property type="molecule type" value="Genomic_DNA"/>
</dbReference>
<name>A0A561QSM5_9HYPH</name>
<keyword evidence="3" id="KW-1185">Reference proteome</keyword>
<dbReference type="OrthoDB" id="278699at2"/>
<dbReference type="GO" id="GO:0051213">
    <property type="term" value="F:dioxygenase activity"/>
    <property type="evidence" value="ECO:0007669"/>
    <property type="project" value="UniProtKB-KW"/>
</dbReference>
<dbReference type="Pfam" id="PF13532">
    <property type="entry name" value="2OG-FeII_Oxy_2"/>
    <property type="match status" value="1"/>
</dbReference>
<protein>
    <submittedName>
        <fullName evidence="2">Alkylated DNA repair dioxygenase AlkB</fullName>
    </submittedName>
</protein>
<evidence type="ECO:0000313" key="3">
    <source>
        <dbReference type="Proteomes" id="UP000320653"/>
    </source>
</evidence>
<dbReference type="GO" id="GO:0032451">
    <property type="term" value="F:demethylase activity"/>
    <property type="evidence" value="ECO:0007669"/>
    <property type="project" value="TreeGrafter"/>
</dbReference>
<gene>
    <name evidence="2" type="ORF">FHW37_104598</name>
</gene>
<dbReference type="InterPro" id="IPR027450">
    <property type="entry name" value="AlkB-like"/>
</dbReference>
<dbReference type="InterPro" id="IPR005123">
    <property type="entry name" value="Oxoglu/Fe-dep_dioxygenase_dom"/>
</dbReference>
<evidence type="ECO:0000313" key="2">
    <source>
        <dbReference type="EMBL" id="TWF53319.1"/>
    </source>
</evidence>
<comment type="caution">
    <text evidence="2">The sequence shown here is derived from an EMBL/GenBank/DDBJ whole genome shotgun (WGS) entry which is preliminary data.</text>
</comment>
<sequence length="198" mass="21946">MNSVLIAPPLPPGIAYFQNFLSAVEEEALLARLDAGEWSNVLKRRVQHFGYRYDYKARTIAPDAYLGELPDWLAFFAERLVAGGHCNSLPDQAIANEYLPGQGISAHVDCVPCFDDTIVSVSLLSACEMIFRKTDGAQVLSVPLLPRSAIVLKDAGRYDWTHEIPARKSDLVDGMKIARGRRISLTFRKVIRAADAEI</sequence>
<dbReference type="PROSITE" id="PS51471">
    <property type="entry name" value="FE2OG_OXY"/>
    <property type="match status" value="1"/>
</dbReference>
<dbReference type="AlphaFoldDB" id="A0A561QSM5"/>
<dbReference type="Gene3D" id="2.60.120.590">
    <property type="entry name" value="Alpha-ketoglutarate-dependent dioxygenase AlkB-like"/>
    <property type="match status" value="1"/>
</dbReference>
<evidence type="ECO:0000259" key="1">
    <source>
        <dbReference type="PROSITE" id="PS51471"/>
    </source>
</evidence>
<keyword evidence="2" id="KW-0560">Oxidoreductase</keyword>
<reference evidence="2 3" key="1">
    <citation type="submission" date="2019-06" db="EMBL/GenBank/DDBJ databases">
        <title>Sorghum-associated microbial communities from plants grown in Nebraska, USA.</title>
        <authorList>
            <person name="Schachtman D."/>
        </authorList>
    </citation>
    <scope>NUCLEOTIDE SEQUENCE [LARGE SCALE GENOMIC DNA]</scope>
    <source>
        <strain evidence="2 3">1225</strain>
    </source>
</reference>
<dbReference type="InterPro" id="IPR032857">
    <property type="entry name" value="ALKBH4"/>
</dbReference>
<keyword evidence="2" id="KW-0223">Dioxygenase</keyword>
<proteinExistence type="predicted"/>
<organism evidence="2 3">
    <name type="scientific">Neorhizobium alkalisoli</name>
    <dbReference type="NCBI Taxonomy" id="528178"/>
    <lineage>
        <taxon>Bacteria</taxon>
        <taxon>Pseudomonadati</taxon>
        <taxon>Pseudomonadota</taxon>
        <taxon>Alphaproteobacteria</taxon>
        <taxon>Hyphomicrobiales</taxon>
        <taxon>Rhizobiaceae</taxon>
        <taxon>Rhizobium/Agrobacterium group</taxon>
        <taxon>Neorhizobium</taxon>
    </lineage>
</organism>